<evidence type="ECO:0000256" key="1">
    <source>
        <dbReference type="SAM" id="MobiDB-lite"/>
    </source>
</evidence>
<feature type="compositionally biased region" description="Basic and acidic residues" evidence="1">
    <location>
        <begin position="189"/>
        <end position="205"/>
    </location>
</feature>
<feature type="region of interest" description="Disordered" evidence="1">
    <location>
        <begin position="1"/>
        <end position="56"/>
    </location>
</feature>
<name>A0AAU9LU70_9ASTR</name>
<proteinExistence type="predicted"/>
<dbReference type="AlphaFoldDB" id="A0AAU9LU70"/>
<evidence type="ECO:0000313" key="3">
    <source>
        <dbReference type="Proteomes" id="UP001157418"/>
    </source>
</evidence>
<evidence type="ECO:0000313" key="2">
    <source>
        <dbReference type="EMBL" id="CAH1417907.1"/>
    </source>
</evidence>
<comment type="caution">
    <text evidence="2">The sequence shown here is derived from an EMBL/GenBank/DDBJ whole genome shotgun (WGS) entry which is preliminary data.</text>
</comment>
<protein>
    <submittedName>
        <fullName evidence="2">Uncharacterized protein</fullName>
    </submittedName>
</protein>
<feature type="compositionally biased region" description="Gly residues" evidence="1">
    <location>
        <begin position="210"/>
        <end position="221"/>
    </location>
</feature>
<keyword evidence="3" id="KW-1185">Reference proteome</keyword>
<dbReference type="EMBL" id="CAKMRJ010000113">
    <property type="protein sequence ID" value="CAH1417907.1"/>
    <property type="molecule type" value="Genomic_DNA"/>
</dbReference>
<reference evidence="2 3" key="1">
    <citation type="submission" date="2022-01" db="EMBL/GenBank/DDBJ databases">
        <authorList>
            <person name="Xiong W."/>
            <person name="Schranz E."/>
        </authorList>
    </citation>
    <scope>NUCLEOTIDE SEQUENCE [LARGE SCALE GENOMIC DNA]</scope>
</reference>
<sequence>MEMQQKTLLNGSEGSENPRQLHNNVDKTCTEDQKSSETRSEYSQSDPSAGDASEGGCSIETAVAVADVSAGNAGGGIAADGVEDCTKTAPATTEGVVNDHGTTPNGGSNGGAQPEDGGIRVETALSAGGGDDDVLGVDLNFSYKSDSGDGEQAAEEAKDGAEVSSVNVAGGAGAANGDGPVMPAKKRIKSECNGDKDPPVIHGPEEDGEGGGPSVGGGSGGVEQPKYGIRLFGFDI</sequence>
<accession>A0AAU9LU70</accession>
<feature type="compositionally biased region" description="Polar residues" evidence="1">
    <location>
        <begin position="1"/>
        <end position="23"/>
    </location>
</feature>
<organism evidence="2 3">
    <name type="scientific">Lactuca virosa</name>
    <dbReference type="NCBI Taxonomy" id="75947"/>
    <lineage>
        <taxon>Eukaryota</taxon>
        <taxon>Viridiplantae</taxon>
        <taxon>Streptophyta</taxon>
        <taxon>Embryophyta</taxon>
        <taxon>Tracheophyta</taxon>
        <taxon>Spermatophyta</taxon>
        <taxon>Magnoliopsida</taxon>
        <taxon>eudicotyledons</taxon>
        <taxon>Gunneridae</taxon>
        <taxon>Pentapetalae</taxon>
        <taxon>asterids</taxon>
        <taxon>campanulids</taxon>
        <taxon>Asterales</taxon>
        <taxon>Asteraceae</taxon>
        <taxon>Cichorioideae</taxon>
        <taxon>Cichorieae</taxon>
        <taxon>Lactucinae</taxon>
        <taxon>Lactuca</taxon>
    </lineage>
</organism>
<gene>
    <name evidence="2" type="ORF">LVIROSA_LOCUS5550</name>
</gene>
<feature type="region of interest" description="Disordered" evidence="1">
    <location>
        <begin position="89"/>
        <end position="227"/>
    </location>
</feature>
<feature type="compositionally biased region" description="Basic and acidic residues" evidence="1">
    <location>
        <begin position="24"/>
        <end position="40"/>
    </location>
</feature>
<dbReference type="Proteomes" id="UP001157418">
    <property type="component" value="Unassembled WGS sequence"/>
</dbReference>